<name>A0A226E228_FOLCA</name>
<organism evidence="2 3">
    <name type="scientific">Folsomia candida</name>
    <name type="common">Springtail</name>
    <dbReference type="NCBI Taxonomy" id="158441"/>
    <lineage>
        <taxon>Eukaryota</taxon>
        <taxon>Metazoa</taxon>
        <taxon>Ecdysozoa</taxon>
        <taxon>Arthropoda</taxon>
        <taxon>Hexapoda</taxon>
        <taxon>Collembola</taxon>
        <taxon>Entomobryomorpha</taxon>
        <taxon>Isotomoidea</taxon>
        <taxon>Isotomidae</taxon>
        <taxon>Proisotominae</taxon>
        <taxon>Folsomia</taxon>
    </lineage>
</organism>
<comment type="caution">
    <text evidence="2">The sequence shown here is derived from an EMBL/GenBank/DDBJ whole genome shotgun (WGS) entry which is preliminary data.</text>
</comment>
<sequence length="225" mass="25239">MTDTVGHLANSQGYSGRLEGRKLNLLAGFRTVPELAYRVVDAPEWHTTAKKKIMENDLPADHYGVILTFTKGLHNASYNKGKVPWTPDDLSKALNAYSLPHVTLADVLKEHKINKSTINRASSTIVGWEKGRDNSAEIHAYIMKKYCHTAPCATITNQAASTSSSSLQHQEEEQEEEIILEESEKEKKLKQEVIELKHEITRLNNLIEKLEIENASFSCVCDGCF</sequence>
<reference evidence="2 3" key="1">
    <citation type="submission" date="2015-12" db="EMBL/GenBank/DDBJ databases">
        <title>The genome of Folsomia candida.</title>
        <authorList>
            <person name="Faddeeva A."/>
            <person name="Derks M.F."/>
            <person name="Anvar Y."/>
            <person name="Smit S."/>
            <person name="Van Straalen N."/>
            <person name="Roelofs D."/>
        </authorList>
    </citation>
    <scope>NUCLEOTIDE SEQUENCE [LARGE SCALE GENOMIC DNA]</scope>
    <source>
        <strain evidence="2 3">VU population</strain>
        <tissue evidence="2">Whole body</tissue>
    </source>
</reference>
<proteinExistence type="predicted"/>
<evidence type="ECO:0000313" key="3">
    <source>
        <dbReference type="Proteomes" id="UP000198287"/>
    </source>
</evidence>
<keyword evidence="3" id="KW-1185">Reference proteome</keyword>
<protein>
    <submittedName>
        <fullName evidence="2">Uncharacterized protein</fullName>
    </submittedName>
</protein>
<gene>
    <name evidence="2" type="ORF">Fcan01_13497</name>
</gene>
<dbReference type="Proteomes" id="UP000198287">
    <property type="component" value="Unassembled WGS sequence"/>
</dbReference>
<evidence type="ECO:0000313" key="2">
    <source>
        <dbReference type="EMBL" id="OXA51782.1"/>
    </source>
</evidence>
<evidence type="ECO:0000256" key="1">
    <source>
        <dbReference type="SAM" id="Coils"/>
    </source>
</evidence>
<keyword evidence="1" id="KW-0175">Coiled coil</keyword>
<feature type="coiled-coil region" evidence="1">
    <location>
        <begin position="171"/>
        <end position="213"/>
    </location>
</feature>
<dbReference type="EMBL" id="LNIX01000007">
    <property type="protein sequence ID" value="OXA51782.1"/>
    <property type="molecule type" value="Genomic_DNA"/>
</dbReference>
<dbReference type="AlphaFoldDB" id="A0A226E228"/>
<accession>A0A226E228</accession>